<dbReference type="RefSeq" id="WP_309956817.1">
    <property type="nucleotide sequence ID" value="NZ_JAVDUJ010000001.1"/>
</dbReference>
<evidence type="ECO:0000313" key="2">
    <source>
        <dbReference type="EMBL" id="MDR6939826.1"/>
    </source>
</evidence>
<name>A0ABU1T4M5_9ACTO</name>
<sequence>MNNSHSDLDHRSGDRKGETSRKQFSGQEGAQALPPSGKVAGMYRSGRRIVRLSRVDQERLARGEITQPEEAVHLLDARGVYPKKYAQAELAQHALDAAKKPALTAREKEILAQVPPHFGKL</sequence>
<organism evidence="2 3">
    <name type="scientific">Arcanobacterium hippocoleae</name>
    <dbReference type="NCBI Taxonomy" id="149017"/>
    <lineage>
        <taxon>Bacteria</taxon>
        <taxon>Bacillati</taxon>
        <taxon>Actinomycetota</taxon>
        <taxon>Actinomycetes</taxon>
        <taxon>Actinomycetales</taxon>
        <taxon>Actinomycetaceae</taxon>
        <taxon>Arcanobacterium</taxon>
    </lineage>
</organism>
<feature type="compositionally biased region" description="Basic and acidic residues" evidence="1">
    <location>
        <begin position="1"/>
        <end position="21"/>
    </location>
</feature>
<evidence type="ECO:0000313" key="3">
    <source>
        <dbReference type="Proteomes" id="UP001266099"/>
    </source>
</evidence>
<proteinExistence type="predicted"/>
<dbReference type="EMBL" id="JAVDUJ010000001">
    <property type="protein sequence ID" value="MDR6939826.1"/>
    <property type="molecule type" value="Genomic_DNA"/>
</dbReference>
<dbReference type="Proteomes" id="UP001266099">
    <property type="component" value="Unassembled WGS sequence"/>
</dbReference>
<evidence type="ECO:0000256" key="1">
    <source>
        <dbReference type="SAM" id="MobiDB-lite"/>
    </source>
</evidence>
<keyword evidence="3" id="KW-1185">Reference proteome</keyword>
<gene>
    <name evidence="2" type="ORF">J2S36_001369</name>
</gene>
<reference evidence="2 3" key="1">
    <citation type="submission" date="2023-07" db="EMBL/GenBank/DDBJ databases">
        <title>Sequencing the genomes of 1000 actinobacteria strains.</title>
        <authorList>
            <person name="Klenk H.-P."/>
        </authorList>
    </citation>
    <scope>NUCLEOTIDE SEQUENCE [LARGE SCALE GENOMIC DNA]</scope>
    <source>
        <strain evidence="2 3">DSM 15539</strain>
    </source>
</reference>
<comment type="caution">
    <text evidence="2">The sequence shown here is derived from an EMBL/GenBank/DDBJ whole genome shotgun (WGS) entry which is preliminary data.</text>
</comment>
<accession>A0ABU1T4M5</accession>
<protein>
    <submittedName>
        <fullName evidence="2">Uncharacterized protein</fullName>
    </submittedName>
</protein>
<feature type="region of interest" description="Disordered" evidence="1">
    <location>
        <begin position="1"/>
        <end position="44"/>
    </location>
</feature>